<dbReference type="AlphaFoldDB" id="A0A9W8YDE2"/>
<dbReference type="GO" id="GO:0004842">
    <property type="term" value="F:ubiquitin-protein transferase activity"/>
    <property type="evidence" value="ECO:0007669"/>
    <property type="project" value="TreeGrafter"/>
</dbReference>
<feature type="compositionally biased region" description="Pro residues" evidence="1">
    <location>
        <begin position="346"/>
        <end position="359"/>
    </location>
</feature>
<keyword evidence="3" id="KW-1185">Reference proteome</keyword>
<reference evidence="2" key="1">
    <citation type="submission" date="2022-10" db="EMBL/GenBank/DDBJ databases">
        <title>Tapping the CABI collections for fungal endophytes: first genome assemblies for Collariella, Neodidymelliopsis, Ascochyta clinopodiicola, Didymella pomorum, Didymosphaeria variabile, Neocosmospora piperis and Neocucurbitaria cava.</title>
        <authorList>
            <person name="Hill R."/>
        </authorList>
    </citation>
    <scope>NUCLEOTIDE SEQUENCE</scope>
    <source>
        <strain evidence="2">IMI 356814</strain>
    </source>
</reference>
<feature type="region of interest" description="Disordered" evidence="1">
    <location>
        <begin position="98"/>
        <end position="141"/>
    </location>
</feature>
<dbReference type="InterPro" id="IPR029617">
    <property type="entry name" value="Snt2"/>
</dbReference>
<dbReference type="OrthoDB" id="336088at2759"/>
<dbReference type="GO" id="GO:0048189">
    <property type="term" value="C:Lid2 complex"/>
    <property type="evidence" value="ECO:0007669"/>
    <property type="project" value="TreeGrafter"/>
</dbReference>
<dbReference type="Proteomes" id="UP001140560">
    <property type="component" value="Unassembled WGS sequence"/>
</dbReference>
<gene>
    <name evidence="2" type="primary">SNT2_2</name>
    <name evidence="2" type="ORF">N0V83_004270</name>
</gene>
<name>A0A9W8YDE2_9PLEO</name>
<accession>A0A9W8YDE2</accession>
<feature type="compositionally biased region" description="Polar residues" evidence="1">
    <location>
        <begin position="98"/>
        <end position="117"/>
    </location>
</feature>
<organism evidence="2 3">
    <name type="scientific">Neocucurbitaria cava</name>
    <dbReference type="NCBI Taxonomy" id="798079"/>
    <lineage>
        <taxon>Eukaryota</taxon>
        <taxon>Fungi</taxon>
        <taxon>Dikarya</taxon>
        <taxon>Ascomycota</taxon>
        <taxon>Pezizomycotina</taxon>
        <taxon>Dothideomycetes</taxon>
        <taxon>Pleosporomycetidae</taxon>
        <taxon>Pleosporales</taxon>
        <taxon>Pleosporineae</taxon>
        <taxon>Cucurbitariaceae</taxon>
        <taxon>Neocucurbitaria</taxon>
    </lineage>
</organism>
<feature type="compositionally biased region" description="Polar residues" evidence="1">
    <location>
        <begin position="194"/>
        <end position="205"/>
    </location>
</feature>
<protein>
    <submittedName>
        <fullName evidence="2">PHD type zinc finger protein with BAH domain-containing protein</fullName>
    </submittedName>
</protein>
<feature type="region of interest" description="Disordered" evidence="1">
    <location>
        <begin position="294"/>
        <end position="440"/>
    </location>
</feature>
<feature type="compositionally biased region" description="Pro residues" evidence="1">
    <location>
        <begin position="295"/>
        <end position="317"/>
    </location>
</feature>
<dbReference type="PANTHER" id="PTHR47672:SF1">
    <property type="entry name" value="E3 UBIQUITIN-PROTEIN LIGASE SNT2"/>
    <property type="match status" value="1"/>
</dbReference>
<evidence type="ECO:0000313" key="3">
    <source>
        <dbReference type="Proteomes" id="UP001140560"/>
    </source>
</evidence>
<dbReference type="PANTHER" id="PTHR47672">
    <property type="entry name" value="E3 UBIQUITIN-PROTEIN LIGASE SNT2"/>
    <property type="match status" value="1"/>
</dbReference>
<proteinExistence type="predicted"/>
<dbReference type="GO" id="GO:0036205">
    <property type="term" value="P:histone catabolic process"/>
    <property type="evidence" value="ECO:0007669"/>
    <property type="project" value="TreeGrafter"/>
</dbReference>
<dbReference type="EMBL" id="JAPEUY010000006">
    <property type="protein sequence ID" value="KAJ4372496.1"/>
    <property type="molecule type" value="Genomic_DNA"/>
</dbReference>
<sequence length="440" mass="47110">MRSGYIFGFDMTPVKASRRDAVPTVTLNGETGTLAAAIWCKEHAPKIAVHSMNEPVEGSDQIALQLFAREFKQADLTLTGTARKANLVDQSTRIVSQPAPTQVNRRASAVTAQTPTSARGRPSIAGLPVKEESSEPPIPRPERKCVRCKIEASPRWWKVDETLPTQNAPRVVDGPLAPNGTEPNANGERKPNIENGQIVNGSTDHQMPDAPPVVSAPPQNHLRLDTDVAVVRSASYLCQKCHWKKQNGADDEEERSRSVSVVPEPQHLALRSPPVQPYAPPALAGPWAVPGAPLSMPPNQPPPLPAWHSSVPPPGPPSHHLLNGNGYPAPPPLQGPPVGHAAPYHAPYPQPNGYPPYTGPPIHSQMPPAPLRVSYPPPPVSGPPPPLHLNNGAMLVNGMQSPRTMPYSPTHPHAHHSSRSTESPFTAPARGPAVPSSPTR</sequence>
<comment type="caution">
    <text evidence="2">The sequence shown here is derived from an EMBL/GenBank/DDBJ whole genome shotgun (WGS) entry which is preliminary data.</text>
</comment>
<feature type="region of interest" description="Disordered" evidence="1">
    <location>
        <begin position="167"/>
        <end position="212"/>
    </location>
</feature>
<evidence type="ECO:0000313" key="2">
    <source>
        <dbReference type="EMBL" id="KAJ4372496.1"/>
    </source>
</evidence>
<evidence type="ECO:0000256" key="1">
    <source>
        <dbReference type="SAM" id="MobiDB-lite"/>
    </source>
</evidence>
<feature type="compositionally biased region" description="Pro residues" evidence="1">
    <location>
        <begin position="367"/>
        <end position="387"/>
    </location>
</feature>
<feature type="compositionally biased region" description="Low complexity" evidence="1">
    <location>
        <begin position="336"/>
        <end position="345"/>
    </location>
</feature>